<gene>
    <name evidence="1" type="ORF">JOF35_005120</name>
</gene>
<keyword evidence="2" id="KW-1185">Reference proteome</keyword>
<accession>A0ABT9KWM7</accession>
<evidence type="ECO:0000313" key="2">
    <source>
        <dbReference type="Proteomes" id="UP001234880"/>
    </source>
</evidence>
<dbReference type="EMBL" id="JAURUE010000001">
    <property type="protein sequence ID" value="MDP9612843.1"/>
    <property type="molecule type" value="Genomic_DNA"/>
</dbReference>
<dbReference type="Proteomes" id="UP001234880">
    <property type="component" value="Unassembled WGS sequence"/>
</dbReference>
<dbReference type="RefSeq" id="WP_307111212.1">
    <property type="nucleotide sequence ID" value="NZ_JAURUE010000001.1"/>
</dbReference>
<reference evidence="1 2" key="1">
    <citation type="submission" date="2023-07" db="EMBL/GenBank/DDBJ databases">
        <title>Sequencing the genomes of 1000 actinobacteria strains.</title>
        <authorList>
            <person name="Klenk H.-P."/>
        </authorList>
    </citation>
    <scope>NUCLEOTIDE SEQUENCE [LARGE SCALE GENOMIC DNA]</scope>
    <source>
        <strain evidence="1 2">DSM 41600</strain>
    </source>
</reference>
<proteinExistence type="predicted"/>
<evidence type="ECO:0000313" key="1">
    <source>
        <dbReference type="EMBL" id="MDP9612843.1"/>
    </source>
</evidence>
<organism evidence="1 2">
    <name type="scientific">Streptomyces demainii</name>
    <dbReference type="NCBI Taxonomy" id="588122"/>
    <lineage>
        <taxon>Bacteria</taxon>
        <taxon>Bacillati</taxon>
        <taxon>Actinomycetota</taxon>
        <taxon>Actinomycetes</taxon>
        <taxon>Kitasatosporales</taxon>
        <taxon>Streptomycetaceae</taxon>
        <taxon>Streptomyces</taxon>
    </lineage>
</organism>
<comment type="caution">
    <text evidence="1">The sequence shown here is derived from an EMBL/GenBank/DDBJ whole genome shotgun (WGS) entry which is preliminary data.</text>
</comment>
<name>A0ABT9KWM7_9ACTN</name>
<sequence length="197" mass="21726">MNESRLFSGLAREGELMSDPADFSMVVGSALPATFTFLYQRLDAALLRWRSGRTAEPEAEPEVPAELVGDLELPLRVDSGRLEARLPVLEALALGMAQYERAPERIMIEDTVLMQTLGQVREALEDIYGQRFTFQGETREQSGPISEQHYDTVAGEVTVMEAQEAIRGSVTSTIRARRVEAGGKVVGMRAPIIDGRD</sequence>
<protein>
    <submittedName>
        <fullName evidence="1">Uncharacterized protein</fullName>
    </submittedName>
</protein>